<evidence type="ECO:0000313" key="3">
    <source>
        <dbReference type="Proteomes" id="UP001054857"/>
    </source>
</evidence>
<gene>
    <name evidence="2" type="ORF">Agub_g5735</name>
</gene>
<feature type="region of interest" description="Disordered" evidence="1">
    <location>
        <begin position="60"/>
        <end position="94"/>
    </location>
</feature>
<reference evidence="2 3" key="1">
    <citation type="journal article" date="2021" name="Sci. Rep.">
        <title>Genome sequencing of the multicellular alga Astrephomene provides insights into convergent evolution of germ-soma differentiation.</title>
        <authorList>
            <person name="Yamashita S."/>
            <person name="Yamamoto K."/>
            <person name="Matsuzaki R."/>
            <person name="Suzuki S."/>
            <person name="Yamaguchi H."/>
            <person name="Hirooka S."/>
            <person name="Minakuchi Y."/>
            <person name="Miyagishima S."/>
            <person name="Kawachi M."/>
            <person name="Toyoda A."/>
            <person name="Nozaki H."/>
        </authorList>
    </citation>
    <scope>NUCLEOTIDE SEQUENCE [LARGE SCALE GENOMIC DNA]</scope>
    <source>
        <strain evidence="2 3">NIES-4017</strain>
    </source>
</reference>
<comment type="caution">
    <text evidence="2">The sequence shown here is derived from an EMBL/GenBank/DDBJ whole genome shotgun (WGS) entry which is preliminary data.</text>
</comment>
<dbReference type="AlphaFoldDB" id="A0AAD3DPX0"/>
<proteinExistence type="predicted"/>
<sequence>GALVGFLEAGAVAGLPRLELLDLSRWRRPACYFTRREWIAFVSALPHAVIHGSANNSSGGCFTSMPPPGGHHHHQPHQPHNHQLPHQPHHHHQLPHQQPLCVRLDWRVLPLRSVWSPPAQLPEWQGALWALGLLARRRPQIRIELEGPPLPLPGPATLRAFRGLIG</sequence>
<name>A0AAD3DPX0_9CHLO</name>
<feature type="non-terminal residue" evidence="2">
    <location>
        <position position="1"/>
    </location>
</feature>
<dbReference type="Proteomes" id="UP001054857">
    <property type="component" value="Unassembled WGS sequence"/>
</dbReference>
<evidence type="ECO:0000313" key="2">
    <source>
        <dbReference type="EMBL" id="GFR44472.1"/>
    </source>
</evidence>
<organism evidence="2 3">
    <name type="scientific">Astrephomene gubernaculifera</name>
    <dbReference type="NCBI Taxonomy" id="47775"/>
    <lineage>
        <taxon>Eukaryota</taxon>
        <taxon>Viridiplantae</taxon>
        <taxon>Chlorophyta</taxon>
        <taxon>core chlorophytes</taxon>
        <taxon>Chlorophyceae</taxon>
        <taxon>CS clade</taxon>
        <taxon>Chlamydomonadales</taxon>
        <taxon>Astrephomenaceae</taxon>
        <taxon>Astrephomene</taxon>
    </lineage>
</organism>
<feature type="compositionally biased region" description="Basic residues" evidence="1">
    <location>
        <begin position="70"/>
        <end position="80"/>
    </location>
</feature>
<dbReference type="EMBL" id="BMAR01000008">
    <property type="protein sequence ID" value="GFR44472.1"/>
    <property type="molecule type" value="Genomic_DNA"/>
</dbReference>
<feature type="non-terminal residue" evidence="2">
    <location>
        <position position="166"/>
    </location>
</feature>
<protein>
    <submittedName>
        <fullName evidence="2">Uncharacterized protein</fullName>
    </submittedName>
</protein>
<keyword evidence="3" id="KW-1185">Reference proteome</keyword>
<accession>A0AAD3DPX0</accession>
<evidence type="ECO:0000256" key="1">
    <source>
        <dbReference type="SAM" id="MobiDB-lite"/>
    </source>
</evidence>